<dbReference type="SUPFAM" id="SSF46785">
    <property type="entry name" value="Winged helix' DNA-binding domain"/>
    <property type="match status" value="1"/>
</dbReference>
<keyword evidence="5" id="KW-0805">Transcription regulation</keyword>
<dbReference type="RefSeq" id="WP_331846927.1">
    <property type="nucleotide sequence ID" value="NZ_JAZHPZ010000005.1"/>
</dbReference>
<dbReference type="GO" id="GO:0008483">
    <property type="term" value="F:transaminase activity"/>
    <property type="evidence" value="ECO:0007669"/>
    <property type="project" value="UniProtKB-KW"/>
</dbReference>
<evidence type="ECO:0000256" key="2">
    <source>
        <dbReference type="ARBA" id="ARBA00005384"/>
    </source>
</evidence>
<reference evidence="9 10" key="1">
    <citation type="submission" date="2024-02" db="EMBL/GenBank/DDBJ databases">
        <title>A nitrogen-fixing paenibacillus bacterium.</title>
        <authorList>
            <person name="Zhang W.L."/>
            <person name="Chen S.F."/>
        </authorList>
    </citation>
    <scope>NUCLEOTIDE SEQUENCE [LARGE SCALE GENOMIC DNA]</scope>
    <source>
        <strain evidence="9 10">M1</strain>
    </source>
</reference>
<dbReference type="Gene3D" id="3.40.640.10">
    <property type="entry name" value="Type I PLP-dependent aspartate aminotransferase-like (Major domain)"/>
    <property type="match status" value="1"/>
</dbReference>
<dbReference type="InterPro" id="IPR015421">
    <property type="entry name" value="PyrdxlP-dep_Trfase_major"/>
</dbReference>
<evidence type="ECO:0000256" key="3">
    <source>
        <dbReference type="ARBA" id="ARBA00022576"/>
    </source>
</evidence>
<dbReference type="CDD" id="cd07377">
    <property type="entry name" value="WHTH_GntR"/>
    <property type="match status" value="1"/>
</dbReference>
<sequence>MFGFKMNPSEGSAMRQLCAHLRAKVESGELAAGMRMPPTRIAAQELNIARNIIVEVYEQLAAEGYLETRIGSGTFVASGVGERTSLGEEWTFHHLTWEAAFNGSGFRTEEGMIDFTGGTPDLRLFPRKTWGRYLREAVNTMDEQGFDYGDPRGDASLRRVLADYLFRAKGIRANPEQIVIVSGTSEGLLLIASACSDRFRTAYVEDPTIDFIPGVLRRLGYALHPVGVDGQGADIGQIGPNDPPGLLVLTPSHQYPTGSVLSIQRRRQAVRLAEQAGHILVEDDYDSEFRHRGIPIPPLQTLSPSRVIYTSTFSKTLFPAMRLGYLVAPPEMLGLLLNAKMELNLFTQVIPQRALARFIEDGCFDRHAQSMRRVYKKRRLCLTEELGRIFGKDLTVSGDEAGMHIQADFSAVAPRGLNWADAESFGVRVNSFEDYALLKGRYSGKMVLGYGRLNEEEIREGVARLRRFISANGPLK</sequence>
<evidence type="ECO:0000256" key="1">
    <source>
        <dbReference type="ARBA" id="ARBA00001933"/>
    </source>
</evidence>
<evidence type="ECO:0000313" key="10">
    <source>
        <dbReference type="Proteomes" id="UP001306950"/>
    </source>
</evidence>
<comment type="cofactor">
    <cofactor evidence="1">
        <name>pyridoxal 5'-phosphate</name>
        <dbReference type="ChEBI" id="CHEBI:597326"/>
    </cofactor>
</comment>
<dbReference type="SMART" id="SM00345">
    <property type="entry name" value="HTH_GNTR"/>
    <property type="match status" value="1"/>
</dbReference>
<accession>A0ABU7VSG4</accession>
<name>A0ABU7VSG4_9BACL</name>
<proteinExistence type="inferred from homology"/>
<keyword evidence="4" id="KW-0663">Pyridoxal phosphate</keyword>
<dbReference type="InterPro" id="IPR015424">
    <property type="entry name" value="PyrdxlP-dep_Trfase"/>
</dbReference>
<gene>
    <name evidence="9" type="ORF">V3851_12815</name>
</gene>
<dbReference type="Proteomes" id="UP001306950">
    <property type="component" value="Unassembled WGS sequence"/>
</dbReference>
<dbReference type="Gene3D" id="1.10.10.10">
    <property type="entry name" value="Winged helix-like DNA-binding domain superfamily/Winged helix DNA-binding domain"/>
    <property type="match status" value="1"/>
</dbReference>
<dbReference type="CDD" id="cd00609">
    <property type="entry name" value="AAT_like"/>
    <property type="match status" value="1"/>
</dbReference>
<dbReference type="InterPro" id="IPR036390">
    <property type="entry name" value="WH_DNA-bd_sf"/>
</dbReference>
<dbReference type="PANTHER" id="PTHR46577">
    <property type="entry name" value="HTH-TYPE TRANSCRIPTIONAL REGULATORY PROTEIN GABR"/>
    <property type="match status" value="1"/>
</dbReference>
<dbReference type="Pfam" id="PF00392">
    <property type="entry name" value="GntR"/>
    <property type="match status" value="1"/>
</dbReference>
<evidence type="ECO:0000256" key="5">
    <source>
        <dbReference type="ARBA" id="ARBA00023015"/>
    </source>
</evidence>
<dbReference type="InterPro" id="IPR000524">
    <property type="entry name" value="Tscrpt_reg_HTH_GntR"/>
</dbReference>
<comment type="caution">
    <text evidence="9">The sequence shown here is derived from an EMBL/GenBank/DDBJ whole genome shotgun (WGS) entry which is preliminary data.</text>
</comment>
<keyword evidence="3 9" id="KW-0032">Aminotransferase</keyword>
<protein>
    <submittedName>
        <fullName evidence="9">PLP-dependent aminotransferase family protein</fullName>
    </submittedName>
</protein>
<dbReference type="InterPro" id="IPR004839">
    <property type="entry name" value="Aminotransferase_I/II_large"/>
</dbReference>
<evidence type="ECO:0000256" key="4">
    <source>
        <dbReference type="ARBA" id="ARBA00022898"/>
    </source>
</evidence>
<dbReference type="Pfam" id="PF00155">
    <property type="entry name" value="Aminotran_1_2"/>
    <property type="match status" value="1"/>
</dbReference>
<evidence type="ECO:0000259" key="8">
    <source>
        <dbReference type="PROSITE" id="PS50949"/>
    </source>
</evidence>
<feature type="domain" description="HTH gntR-type" evidence="8">
    <location>
        <begin position="11"/>
        <end position="79"/>
    </location>
</feature>
<dbReference type="PROSITE" id="PS50949">
    <property type="entry name" value="HTH_GNTR"/>
    <property type="match status" value="1"/>
</dbReference>
<dbReference type="PANTHER" id="PTHR46577:SF1">
    <property type="entry name" value="HTH-TYPE TRANSCRIPTIONAL REGULATORY PROTEIN GABR"/>
    <property type="match status" value="1"/>
</dbReference>
<keyword evidence="7" id="KW-0804">Transcription</keyword>
<keyword evidence="3 9" id="KW-0808">Transferase</keyword>
<keyword evidence="6" id="KW-0238">DNA-binding</keyword>
<dbReference type="InterPro" id="IPR051446">
    <property type="entry name" value="HTH_trans_reg/aminotransferase"/>
</dbReference>
<dbReference type="InterPro" id="IPR036388">
    <property type="entry name" value="WH-like_DNA-bd_sf"/>
</dbReference>
<comment type="similarity">
    <text evidence="2">In the C-terminal section; belongs to the class-I pyridoxal-phosphate-dependent aminotransferase family.</text>
</comment>
<dbReference type="SUPFAM" id="SSF53383">
    <property type="entry name" value="PLP-dependent transferases"/>
    <property type="match status" value="1"/>
</dbReference>
<evidence type="ECO:0000256" key="6">
    <source>
        <dbReference type="ARBA" id="ARBA00023125"/>
    </source>
</evidence>
<organism evidence="9 10">
    <name type="scientific">Paenibacillus haidiansis</name>
    <dbReference type="NCBI Taxonomy" id="1574488"/>
    <lineage>
        <taxon>Bacteria</taxon>
        <taxon>Bacillati</taxon>
        <taxon>Bacillota</taxon>
        <taxon>Bacilli</taxon>
        <taxon>Bacillales</taxon>
        <taxon>Paenibacillaceae</taxon>
        <taxon>Paenibacillus</taxon>
    </lineage>
</organism>
<evidence type="ECO:0000256" key="7">
    <source>
        <dbReference type="ARBA" id="ARBA00023163"/>
    </source>
</evidence>
<evidence type="ECO:0000313" key="9">
    <source>
        <dbReference type="EMBL" id="MEF2966715.1"/>
    </source>
</evidence>
<dbReference type="EMBL" id="JAZHPZ010000005">
    <property type="protein sequence ID" value="MEF2966715.1"/>
    <property type="molecule type" value="Genomic_DNA"/>
</dbReference>
<keyword evidence="10" id="KW-1185">Reference proteome</keyword>